<evidence type="ECO:0000313" key="2">
    <source>
        <dbReference type="Proteomes" id="UP000827872"/>
    </source>
</evidence>
<gene>
    <name evidence="1" type="ORF">K3G42_019175</name>
</gene>
<name>A0ACB8E8E2_9SAUR</name>
<sequence>MLMLLLYSKIGYELWIKKRVGDASVLQTMHRNEMSKISWKKKRAIIMMVTVVVLFAVCWAPFHVVHMMIEYSNFEKEYDDVTIKMIVGIVQIIGFSNSICNPIVYGLMNENFKKNFVSAICFCIIKQNPSPSRRHGQLGITALKHKEGVCKREPTYSDETRREGFSEEFEVKFCDQACAKKNSRRQLALFTSELKGSSSLGH</sequence>
<protein>
    <submittedName>
        <fullName evidence="1">Uncharacterized protein</fullName>
    </submittedName>
</protein>
<proteinExistence type="predicted"/>
<organism evidence="1 2">
    <name type="scientific">Sphaerodactylus townsendi</name>
    <dbReference type="NCBI Taxonomy" id="933632"/>
    <lineage>
        <taxon>Eukaryota</taxon>
        <taxon>Metazoa</taxon>
        <taxon>Chordata</taxon>
        <taxon>Craniata</taxon>
        <taxon>Vertebrata</taxon>
        <taxon>Euteleostomi</taxon>
        <taxon>Lepidosauria</taxon>
        <taxon>Squamata</taxon>
        <taxon>Bifurcata</taxon>
        <taxon>Gekkota</taxon>
        <taxon>Sphaerodactylidae</taxon>
        <taxon>Sphaerodactylus</taxon>
    </lineage>
</organism>
<keyword evidence="2" id="KW-1185">Reference proteome</keyword>
<dbReference type="Proteomes" id="UP000827872">
    <property type="component" value="Linkage Group LG10"/>
</dbReference>
<accession>A0ACB8E8E2</accession>
<reference evidence="1" key="1">
    <citation type="submission" date="2021-08" db="EMBL/GenBank/DDBJ databases">
        <title>The first chromosome-level gecko genome reveals the dynamic sex chromosomes of Neotropical dwarf geckos (Sphaerodactylidae: Sphaerodactylus).</title>
        <authorList>
            <person name="Pinto B.J."/>
            <person name="Keating S.E."/>
            <person name="Gamble T."/>
        </authorList>
    </citation>
    <scope>NUCLEOTIDE SEQUENCE</scope>
    <source>
        <strain evidence="1">TG3544</strain>
    </source>
</reference>
<dbReference type="EMBL" id="CM037623">
    <property type="protein sequence ID" value="KAH7988575.1"/>
    <property type="molecule type" value="Genomic_DNA"/>
</dbReference>
<comment type="caution">
    <text evidence="1">The sequence shown here is derived from an EMBL/GenBank/DDBJ whole genome shotgun (WGS) entry which is preliminary data.</text>
</comment>
<evidence type="ECO:0000313" key="1">
    <source>
        <dbReference type="EMBL" id="KAH7988575.1"/>
    </source>
</evidence>